<protein>
    <submittedName>
        <fullName evidence="2">Glycosyl hydrolase</fullName>
    </submittedName>
</protein>
<keyword evidence="3" id="KW-1185">Reference proteome</keyword>
<dbReference type="InterPro" id="IPR029044">
    <property type="entry name" value="Nucleotide-diphossugar_trans"/>
</dbReference>
<dbReference type="RefSeq" id="WP_214186301.1">
    <property type="nucleotide sequence ID" value="NZ_BSDS01000001.1"/>
</dbReference>
<dbReference type="AlphaFoldDB" id="A0A9W6LD40"/>
<name>A0A9W6LD40_9BACT</name>
<dbReference type="Gene3D" id="3.90.550.10">
    <property type="entry name" value="Spore Coat Polysaccharide Biosynthesis Protein SpsA, Chain A"/>
    <property type="match status" value="1"/>
</dbReference>
<comment type="caution">
    <text evidence="2">The sequence shown here is derived from an EMBL/GenBank/DDBJ whole genome shotgun (WGS) entry which is preliminary data.</text>
</comment>
<dbReference type="EMBL" id="BSDS01000001">
    <property type="protein sequence ID" value="GLI38610.1"/>
    <property type="molecule type" value="Genomic_DNA"/>
</dbReference>
<reference evidence="2" key="1">
    <citation type="submission" date="2022-12" db="EMBL/GenBank/DDBJ databases">
        <title>Reference genome sequencing for broad-spectrum identification of bacterial and archaeal isolates by mass spectrometry.</title>
        <authorList>
            <person name="Sekiguchi Y."/>
            <person name="Tourlousse D.M."/>
        </authorList>
    </citation>
    <scope>NUCLEOTIDE SEQUENCE</scope>
    <source>
        <strain evidence="2">H2</strain>
    </source>
</reference>
<evidence type="ECO:0000313" key="2">
    <source>
        <dbReference type="EMBL" id="GLI38610.1"/>
    </source>
</evidence>
<proteinExistence type="predicted"/>
<feature type="domain" description="Glycosyltransferase 2-like" evidence="1">
    <location>
        <begin position="9"/>
        <end position="164"/>
    </location>
</feature>
<sequence>MWNEQTVQVIFPAFNEEEGIRRAITDFYGTGFVDEVIVVDNKSTDGTREEILATSATYLFEEQPGYGAALTRGLRAATADIIVTCEPDGTFSAKDLLKLLIYSDDYDVVFGTRTSKAAIWSGANMSWLLRIGNVAVAKLLEYLFNGPCLTDVGCTLKLIKRDVLKSFVDRLSVTGSHFQPQFMIMCIRVSQKVIEIPVEYLPRTGVSKITGSLSKAVRLGCTMILFILKTRVQTLFPR</sequence>
<dbReference type="SUPFAM" id="SSF53448">
    <property type="entry name" value="Nucleotide-diphospho-sugar transferases"/>
    <property type="match status" value="1"/>
</dbReference>
<dbReference type="InterPro" id="IPR050256">
    <property type="entry name" value="Glycosyltransferase_2"/>
</dbReference>
<dbReference type="PANTHER" id="PTHR48090:SF7">
    <property type="entry name" value="RFBJ PROTEIN"/>
    <property type="match status" value="1"/>
</dbReference>
<organism evidence="2 3">
    <name type="scientific">Geobacter hydrogenophilus</name>
    <dbReference type="NCBI Taxonomy" id="40983"/>
    <lineage>
        <taxon>Bacteria</taxon>
        <taxon>Pseudomonadati</taxon>
        <taxon>Thermodesulfobacteriota</taxon>
        <taxon>Desulfuromonadia</taxon>
        <taxon>Geobacterales</taxon>
        <taxon>Geobacteraceae</taxon>
        <taxon>Geobacter</taxon>
    </lineage>
</organism>
<evidence type="ECO:0000259" key="1">
    <source>
        <dbReference type="Pfam" id="PF00535"/>
    </source>
</evidence>
<accession>A0A9W6LD40</accession>
<dbReference type="CDD" id="cd04179">
    <property type="entry name" value="DPM_DPG-synthase_like"/>
    <property type="match status" value="1"/>
</dbReference>
<dbReference type="PANTHER" id="PTHR48090">
    <property type="entry name" value="UNDECAPRENYL-PHOSPHATE 4-DEOXY-4-FORMAMIDO-L-ARABINOSE TRANSFERASE-RELATED"/>
    <property type="match status" value="1"/>
</dbReference>
<evidence type="ECO:0000313" key="3">
    <source>
        <dbReference type="Proteomes" id="UP001144352"/>
    </source>
</evidence>
<gene>
    <name evidence="2" type="ORF">GHYDROH2_21110</name>
</gene>
<dbReference type="GO" id="GO:0016787">
    <property type="term" value="F:hydrolase activity"/>
    <property type="evidence" value="ECO:0007669"/>
    <property type="project" value="UniProtKB-KW"/>
</dbReference>
<dbReference type="Proteomes" id="UP001144352">
    <property type="component" value="Unassembled WGS sequence"/>
</dbReference>
<keyword evidence="2" id="KW-0378">Hydrolase</keyword>
<dbReference type="Pfam" id="PF00535">
    <property type="entry name" value="Glycos_transf_2"/>
    <property type="match status" value="1"/>
</dbReference>
<dbReference type="InterPro" id="IPR001173">
    <property type="entry name" value="Glyco_trans_2-like"/>
</dbReference>